<dbReference type="EC" id="3.2.2.20" evidence="1"/>
<name>A0ABU3TNU7_9BACT</name>
<comment type="caution">
    <text evidence="1">The sequence shown here is derived from an EMBL/GenBank/DDBJ whole genome shotgun (WGS) entry which is preliminary data.</text>
</comment>
<dbReference type="PANTHER" id="PTHR30037:SF4">
    <property type="entry name" value="DNA-3-METHYLADENINE GLYCOSYLASE I"/>
    <property type="match status" value="1"/>
</dbReference>
<keyword evidence="2" id="KW-1185">Reference proteome</keyword>
<keyword evidence="1" id="KW-0378">Hydrolase</keyword>
<dbReference type="InterPro" id="IPR005019">
    <property type="entry name" value="Adenine_glyco"/>
</dbReference>
<dbReference type="Pfam" id="PF03352">
    <property type="entry name" value="Adenine_glyco"/>
    <property type="match status" value="1"/>
</dbReference>
<dbReference type="InterPro" id="IPR004597">
    <property type="entry name" value="Tag"/>
</dbReference>
<reference evidence="1 2" key="1">
    <citation type="submission" date="2023-09" db="EMBL/GenBank/DDBJ databases">
        <title>Aquirufa genomes.</title>
        <authorList>
            <person name="Pitt A."/>
        </authorList>
    </citation>
    <scope>NUCLEOTIDE SEQUENCE [LARGE SCALE GENOMIC DNA]</scope>
    <source>
        <strain evidence="1 2">LEOWEIH-7C</strain>
    </source>
</reference>
<evidence type="ECO:0000313" key="1">
    <source>
        <dbReference type="EMBL" id="MDU0807521.1"/>
    </source>
</evidence>
<dbReference type="InterPro" id="IPR011257">
    <property type="entry name" value="DNA_glycosylase"/>
</dbReference>
<organism evidence="1 2">
    <name type="scientific">Aquirufa regiilacus</name>
    <dbReference type="NCBI Taxonomy" id="3024868"/>
    <lineage>
        <taxon>Bacteria</taxon>
        <taxon>Pseudomonadati</taxon>
        <taxon>Bacteroidota</taxon>
        <taxon>Cytophagia</taxon>
        <taxon>Cytophagales</taxon>
        <taxon>Flectobacillaceae</taxon>
        <taxon>Aquirufa</taxon>
    </lineage>
</organism>
<gene>
    <name evidence="1" type="ORF">PQG45_00575</name>
</gene>
<evidence type="ECO:0000313" key="2">
    <source>
        <dbReference type="Proteomes" id="UP001249959"/>
    </source>
</evidence>
<dbReference type="Proteomes" id="UP001249959">
    <property type="component" value="Unassembled WGS sequence"/>
</dbReference>
<accession>A0ABU3TNU7</accession>
<sequence length="187" mass="21748">MNTPARCIWPGNDPLYIDYHDNEWGVPEHNDPKLFELLILEGFQSGLSWITILRKRENFRAAFVQFDAQTLSMWSDAQLAQCLENSGIIRNRLKIEAVRTNARAFIQIQEKFGSFDRFIWDYVEQHPITNQFTEQKDLPAQTDLSVRISKDLKKLGFKFVGPTICYSFMQAAGLVNDHLTSCYCYKK</sequence>
<keyword evidence="1" id="KW-0326">Glycosidase</keyword>
<dbReference type="Gene3D" id="1.10.340.30">
    <property type="entry name" value="Hypothetical protein, domain 2"/>
    <property type="match status" value="1"/>
</dbReference>
<protein>
    <submittedName>
        <fullName evidence="1">DNA-3-methyladenine glycosylase I</fullName>
        <ecNumber evidence="1">3.2.2.20</ecNumber>
    </submittedName>
</protein>
<dbReference type="SUPFAM" id="SSF48150">
    <property type="entry name" value="DNA-glycosylase"/>
    <property type="match status" value="1"/>
</dbReference>
<dbReference type="EMBL" id="JAVNWW010000001">
    <property type="protein sequence ID" value="MDU0807521.1"/>
    <property type="molecule type" value="Genomic_DNA"/>
</dbReference>
<proteinExistence type="predicted"/>
<dbReference type="RefSeq" id="WP_315577322.1">
    <property type="nucleotide sequence ID" value="NZ_JARDXH010000007.1"/>
</dbReference>
<dbReference type="GO" id="GO:0008725">
    <property type="term" value="F:DNA-3-methyladenine glycosylase activity"/>
    <property type="evidence" value="ECO:0007669"/>
    <property type="project" value="UniProtKB-EC"/>
</dbReference>
<dbReference type="NCBIfam" id="TIGR00624">
    <property type="entry name" value="tag"/>
    <property type="match status" value="1"/>
</dbReference>
<dbReference type="PANTHER" id="PTHR30037">
    <property type="entry name" value="DNA-3-METHYLADENINE GLYCOSYLASE 1"/>
    <property type="match status" value="1"/>
</dbReference>
<dbReference type="InterPro" id="IPR052891">
    <property type="entry name" value="DNA-3mA_glycosylase"/>
</dbReference>